<keyword evidence="8 10" id="KW-0269">Exonuclease</keyword>
<dbReference type="GO" id="GO:0004521">
    <property type="term" value="F:RNA endonuclease activity"/>
    <property type="evidence" value="ECO:0007669"/>
    <property type="project" value="UniProtKB-UniRule"/>
</dbReference>
<reference evidence="16" key="1">
    <citation type="submission" date="2017-09" db="EMBL/GenBank/DDBJ databases">
        <authorList>
            <person name="Varghese N."/>
            <person name="Submissions S."/>
        </authorList>
    </citation>
    <scope>NUCLEOTIDE SEQUENCE [LARGE SCALE GENOMIC DNA]</scope>
    <source>
        <strain evidence="16">MSL47</strain>
    </source>
</reference>
<dbReference type="GO" id="GO:0005737">
    <property type="term" value="C:cytoplasm"/>
    <property type="evidence" value="ECO:0007669"/>
    <property type="project" value="UniProtKB-SubCell"/>
</dbReference>
<feature type="binding site" evidence="13">
    <location>
        <position position="63"/>
    </location>
    <ligand>
        <name>Ca(2+)</name>
        <dbReference type="ChEBI" id="CHEBI:29108"/>
    </ligand>
</feature>
<keyword evidence="7 13" id="KW-0862">Zinc</keyword>
<dbReference type="Pfam" id="PF07521">
    <property type="entry name" value="RMMBL"/>
    <property type="match status" value="1"/>
</dbReference>
<evidence type="ECO:0000259" key="14">
    <source>
        <dbReference type="SMART" id="SM00849"/>
    </source>
</evidence>
<comment type="subcellular location">
    <subcellularLocation>
        <location evidence="1 10">Cytoplasm</location>
    </subcellularLocation>
</comment>
<evidence type="ECO:0000256" key="2">
    <source>
        <dbReference type="ARBA" id="ARBA00022490"/>
    </source>
</evidence>
<keyword evidence="4 13" id="KW-0479">Metal-binding</keyword>
<dbReference type="NCBIfam" id="TIGR00649">
    <property type="entry name" value="MG423"/>
    <property type="match status" value="1"/>
</dbReference>
<evidence type="ECO:0000256" key="8">
    <source>
        <dbReference type="ARBA" id="ARBA00022839"/>
    </source>
</evidence>
<dbReference type="Pfam" id="PF22505">
    <property type="entry name" value="RNase_J_b_CASP"/>
    <property type="match status" value="1"/>
</dbReference>
<evidence type="ECO:0000256" key="3">
    <source>
        <dbReference type="ARBA" id="ARBA00022722"/>
    </source>
</evidence>
<evidence type="ECO:0000256" key="12">
    <source>
        <dbReference type="PIRSR" id="PIRSR004803-2"/>
    </source>
</evidence>
<dbReference type="GO" id="GO:0006364">
    <property type="term" value="P:rRNA processing"/>
    <property type="evidence" value="ECO:0007669"/>
    <property type="project" value="UniProtKB-UniRule"/>
</dbReference>
<keyword evidence="3 10" id="KW-0540">Nuclease</keyword>
<comment type="similarity">
    <text evidence="10">Belongs to the metallo-beta-lactamase superfamily. RNA-metabolizing metallo-beta-lactamase-like family. Bacterial RNase J subfamily.</text>
</comment>
<comment type="cofactor">
    <cofactor evidence="13">
        <name>Zn(2+)</name>
        <dbReference type="ChEBI" id="CHEBI:29105"/>
    </cofactor>
    <text evidence="13">Binds 2 Zn(2+) ions per subunit. It is not clear if Zn(2+) or Mg(2+) is physiologically important.</text>
</comment>
<dbReference type="InterPro" id="IPR011108">
    <property type="entry name" value="RMMBL"/>
</dbReference>
<dbReference type="Gene3D" id="3.60.15.10">
    <property type="entry name" value="Ribonuclease Z/Hydroxyacylglutathione hydrolase-like"/>
    <property type="match status" value="1"/>
</dbReference>
<feature type="binding site" evidence="13">
    <location>
        <position position="91"/>
    </location>
    <ligand>
        <name>Zn(2+)</name>
        <dbReference type="ChEBI" id="CHEBI:29105"/>
        <label>1</label>
        <note>catalytic</note>
    </ligand>
</feature>
<dbReference type="SMART" id="SM00849">
    <property type="entry name" value="Lactamase_B"/>
    <property type="match status" value="1"/>
</dbReference>
<dbReference type="EC" id="3.1.-.-" evidence="10"/>
<feature type="binding site" evidence="12">
    <location>
        <begin position="245"/>
        <end position="247"/>
    </location>
    <ligand>
        <name>substrate</name>
    </ligand>
</feature>
<keyword evidence="2 10" id="KW-0963">Cytoplasm</keyword>
<feature type="binding site" evidence="13">
    <location>
        <position position="403"/>
    </location>
    <ligand>
        <name>Zn(2+)</name>
        <dbReference type="ChEBI" id="CHEBI:29105"/>
        <label>1</label>
        <note>catalytic</note>
    </ligand>
</feature>
<feature type="active site" description="Proton donor" evidence="11">
    <location>
        <position position="208"/>
    </location>
</feature>
<dbReference type="PIRSF" id="PIRSF004803">
    <property type="entry name" value="RnjA"/>
    <property type="match status" value="1"/>
</dbReference>
<keyword evidence="13" id="KW-0106">Calcium</keyword>
<feature type="binding site" evidence="13">
    <location>
        <position position="86"/>
    </location>
    <ligand>
        <name>Zn(2+)</name>
        <dbReference type="ChEBI" id="CHEBI:29105"/>
        <label>1</label>
        <note>catalytic</note>
    </ligand>
</feature>
<dbReference type="PANTHER" id="PTHR43694">
    <property type="entry name" value="RIBONUCLEASE J"/>
    <property type="match status" value="1"/>
</dbReference>
<evidence type="ECO:0000313" key="16">
    <source>
        <dbReference type="Proteomes" id="UP000219573"/>
    </source>
</evidence>
<dbReference type="AlphaFoldDB" id="A0A285FMI3"/>
<feature type="binding site" evidence="13">
    <location>
        <position position="61"/>
    </location>
    <ligand>
        <name>Ca(2+)</name>
        <dbReference type="ChEBI" id="CHEBI:29108"/>
    </ligand>
</feature>
<evidence type="ECO:0000256" key="13">
    <source>
        <dbReference type="PIRSR" id="PIRSR004803-3"/>
    </source>
</evidence>
<comment type="function">
    <text evidence="10">An RNase that has 5'-3' exonuclease and possibly endonuclease activity. Involved in maturation of rRNA and in some organisms also mRNA maturation and/or decay.</text>
</comment>
<protein>
    <recommendedName>
        <fullName evidence="10">Ribonuclease J</fullName>
        <shortName evidence="10">RNase J</shortName>
        <ecNumber evidence="10">3.1.-.-</ecNumber>
    </recommendedName>
</protein>
<dbReference type="PANTHER" id="PTHR43694:SF1">
    <property type="entry name" value="RIBONUCLEASE J"/>
    <property type="match status" value="1"/>
</dbReference>
<dbReference type="Pfam" id="PF17770">
    <property type="entry name" value="RNase_J_C"/>
    <property type="match status" value="1"/>
</dbReference>
<feature type="binding site" evidence="13">
    <location>
        <position position="154"/>
    </location>
    <ligand>
        <name>Zn(2+)</name>
        <dbReference type="ChEBI" id="CHEBI:29105"/>
        <label>1</label>
        <note>catalytic</note>
    </ligand>
</feature>
<feature type="active site" description="Proton acceptor" evidence="11">
    <location>
        <position position="381"/>
    </location>
</feature>
<feature type="binding site" evidence="13">
    <location>
        <position position="456"/>
    </location>
    <ligand>
        <name>Ca(2+)</name>
        <dbReference type="ChEBI" id="CHEBI:29108"/>
    </ligand>
</feature>
<evidence type="ECO:0000256" key="6">
    <source>
        <dbReference type="ARBA" id="ARBA00022801"/>
    </source>
</evidence>
<keyword evidence="5 10" id="KW-0255">Endonuclease</keyword>
<dbReference type="EMBL" id="OBDZ01000002">
    <property type="protein sequence ID" value="SNY11536.1"/>
    <property type="molecule type" value="Genomic_DNA"/>
</dbReference>
<dbReference type="InterPro" id="IPR055132">
    <property type="entry name" value="RNase_J_b_CASP"/>
</dbReference>
<dbReference type="SUPFAM" id="SSF56281">
    <property type="entry name" value="Metallo-hydrolase/oxidoreductase"/>
    <property type="match status" value="1"/>
</dbReference>
<dbReference type="InterPro" id="IPR041636">
    <property type="entry name" value="RNase_J_C"/>
</dbReference>
<evidence type="ECO:0000256" key="1">
    <source>
        <dbReference type="ARBA" id="ARBA00004496"/>
    </source>
</evidence>
<organism evidence="15 16">
    <name type="scientific">Orenia metallireducens</name>
    <dbReference type="NCBI Taxonomy" id="1413210"/>
    <lineage>
        <taxon>Bacteria</taxon>
        <taxon>Bacillati</taxon>
        <taxon>Bacillota</taxon>
        <taxon>Clostridia</taxon>
        <taxon>Halanaerobiales</taxon>
        <taxon>Halobacteroidaceae</taxon>
        <taxon>Orenia</taxon>
    </lineage>
</organism>
<feature type="domain" description="Metallo-beta-lactamase" evidence="14">
    <location>
        <begin position="33"/>
        <end position="228"/>
    </location>
</feature>
<dbReference type="InterPro" id="IPR042173">
    <property type="entry name" value="RNase_J_2"/>
</dbReference>
<dbReference type="CDD" id="cd07714">
    <property type="entry name" value="RNaseJ_MBL-fold"/>
    <property type="match status" value="1"/>
</dbReference>
<dbReference type="Gene3D" id="3.10.20.580">
    <property type="match status" value="1"/>
</dbReference>
<dbReference type="FunFam" id="3.10.20.580:FF:000001">
    <property type="entry name" value="Ribonuclease J"/>
    <property type="match status" value="1"/>
</dbReference>
<keyword evidence="6 10" id="KW-0378">Hydrolase</keyword>
<name>A0A285FMI3_9FIRM</name>
<evidence type="ECO:0000256" key="7">
    <source>
        <dbReference type="ARBA" id="ARBA00022833"/>
    </source>
</evidence>
<dbReference type="Proteomes" id="UP000219573">
    <property type="component" value="Unassembled WGS sequence"/>
</dbReference>
<feature type="binding site" evidence="10 12">
    <location>
        <begin position="377"/>
        <end position="381"/>
    </location>
    <ligand>
        <name>substrate</name>
    </ligand>
</feature>
<feature type="binding site" evidence="13">
    <location>
        <position position="90"/>
    </location>
    <ligand>
        <name>Zn(2+)</name>
        <dbReference type="ChEBI" id="CHEBI:29105"/>
        <label>1</label>
        <note>catalytic</note>
    </ligand>
</feature>
<dbReference type="GO" id="GO:0003723">
    <property type="term" value="F:RNA binding"/>
    <property type="evidence" value="ECO:0007669"/>
    <property type="project" value="UniProtKB-UniRule"/>
</dbReference>
<dbReference type="GO" id="GO:0004534">
    <property type="term" value="F:5'-3' RNA exonuclease activity"/>
    <property type="evidence" value="ECO:0007669"/>
    <property type="project" value="UniProtKB-UniRule"/>
</dbReference>
<sequence length="567" mass="62274">MKVNIAEVFVKGMSNNRIGEVTVIPLGGLGEIGKNMMVVEANGEILIVDAGVKFPEDELYGVDLVIPDISYLIRNKDRVKGIVLTHGHEDHIGALPYVLKELNVPVYGTKLTLGLLSGKLKSHNMLGNTYLRHVYPGHSVQVASFKVEFIRVNHSIADSCALAIHTPAGPLVYASDFKFDQTPIDGKMADIHKLADLGSKGVLALFSDSTNVEREGFTMSEKEVGKTIDESFSEAEKKLFIASFASNIHRIQQVFDSAVKYGRKVALSGRSMVNNVHIALDLGYLQVPEGLIIDLKDVSSLPEDKVVLLMTGSQGERMAALTRMARGDHHQISVEDGDTIVVSATAIPGNARAVGRTINQLFKRGANVIYEALSGVHVSGHASQEELKLMLNLTKPRYFFPVHGEYRHLHLHAKLAQRVGIPKENIFIPDLGDKITLTPEKGYQSGSVESGRVLIDGLGVGDVGSVVLRDRKLLSENGVLMVVVTINKRGKIMAGPDIISRGFVYIRESGDLINEATRQVECALSECEEHNITEWSVLKSKIRSSLDDFLYSRTRRRPMILPIIMEV</sequence>
<feature type="binding site" evidence="13">
    <location>
        <position position="176"/>
    </location>
    <ligand>
        <name>Zn(2+)</name>
        <dbReference type="ChEBI" id="CHEBI:29105"/>
        <label>1</label>
        <note>catalytic</note>
    </ligand>
</feature>
<feature type="binding site" evidence="13">
    <location>
        <position position="88"/>
    </location>
    <ligand>
        <name>Zn(2+)</name>
        <dbReference type="ChEBI" id="CHEBI:29105"/>
        <label>1</label>
        <note>catalytic</note>
    </ligand>
</feature>
<evidence type="ECO:0000256" key="4">
    <source>
        <dbReference type="ARBA" id="ARBA00022723"/>
    </source>
</evidence>
<comment type="subunit">
    <text evidence="10">Homodimer, may be a subunit of the RNA degradosome.</text>
</comment>
<evidence type="ECO:0000256" key="11">
    <source>
        <dbReference type="PIRSR" id="PIRSR004803-1"/>
    </source>
</evidence>
<dbReference type="HAMAP" id="MF_01491">
    <property type="entry name" value="RNase_J_bact"/>
    <property type="match status" value="1"/>
</dbReference>
<dbReference type="InterPro" id="IPR001279">
    <property type="entry name" value="Metallo-B-lactamas"/>
</dbReference>
<dbReference type="Gene3D" id="3.40.50.10710">
    <property type="entry name" value="Metallo-hydrolase/oxidoreductase"/>
    <property type="match status" value="1"/>
</dbReference>
<dbReference type="InterPro" id="IPR036866">
    <property type="entry name" value="RibonucZ/Hydroxyglut_hydro"/>
</dbReference>
<dbReference type="InterPro" id="IPR030854">
    <property type="entry name" value="RNase_J_bac"/>
</dbReference>
<keyword evidence="10" id="KW-0698">rRNA processing</keyword>
<comment type="cofactor">
    <cofactor evidence="13">
        <name>Ca(2+)</name>
        <dbReference type="ChEBI" id="CHEBI:29108"/>
    </cofactor>
    <text evidence="13">Binds 1 Ca(2+) cation per subunit. Seen in 1 crystal structure, it is not clear if it is physiologically important.</text>
</comment>
<proteinExistence type="inferred from homology"/>
<accession>A0A285FMI3</accession>
<evidence type="ECO:0000256" key="10">
    <source>
        <dbReference type="HAMAP-Rule" id="MF_01491"/>
    </source>
</evidence>
<dbReference type="STRING" id="1413210.U472_06700"/>
<dbReference type="InterPro" id="IPR004613">
    <property type="entry name" value="RNase_J"/>
</dbReference>
<keyword evidence="16" id="KW-1185">Reference proteome</keyword>
<evidence type="ECO:0000313" key="15">
    <source>
        <dbReference type="EMBL" id="SNY11536.1"/>
    </source>
</evidence>
<evidence type="ECO:0000256" key="9">
    <source>
        <dbReference type="ARBA" id="ARBA00022884"/>
    </source>
</evidence>
<evidence type="ECO:0000256" key="5">
    <source>
        <dbReference type="ARBA" id="ARBA00022759"/>
    </source>
</evidence>
<dbReference type="GO" id="GO:0008270">
    <property type="term" value="F:zinc ion binding"/>
    <property type="evidence" value="ECO:0007669"/>
    <property type="project" value="InterPro"/>
</dbReference>
<dbReference type="Pfam" id="PF00753">
    <property type="entry name" value="Lactamase_B"/>
    <property type="match status" value="1"/>
</dbReference>
<gene>
    <name evidence="10" type="primary">rnj</name>
    <name evidence="15" type="ORF">SAMN06265827_102120</name>
</gene>
<keyword evidence="9 10" id="KW-0694">RNA-binding</keyword>